<dbReference type="SUPFAM" id="SSF102588">
    <property type="entry name" value="LmbE-like"/>
    <property type="match status" value="1"/>
</dbReference>
<proteinExistence type="inferred from homology"/>
<evidence type="ECO:0000256" key="3">
    <source>
        <dbReference type="SAM" id="Phobius"/>
    </source>
</evidence>
<dbReference type="AlphaFoldDB" id="A0A0K8VD19"/>
<dbReference type="PANTHER" id="PTHR12993">
    <property type="entry name" value="N-ACETYLGLUCOSAMINYL-PHOSPHATIDYLINOSITOL DE-N-ACETYLASE-RELATED"/>
    <property type="match status" value="1"/>
</dbReference>
<dbReference type="EMBL" id="GDHF01015563">
    <property type="protein sequence ID" value="JAI36751.1"/>
    <property type="molecule type" value="Transcribed_RNA"/>
</dbReference>
<dbReference type="Pfam" id="PF02585">
    <property type="entry name" value="PIG-L"/>
    <property type="match status" value="1"/>
</dbReference>
<dbReference type="InterPro" id="IPR024078">
    <property type="entry name" value="LmbE-like_dom_sf"/>
</dbReference>
<dbReference type="GO" id="GO:0016020">
    <property type="term" value="C:membrane"/>
    <property type="evidence" value="ECO:0007669"/>
    <property type="project" value="GOC"/>
</dbReference>
<dbReference type="EC" id="3.5.1.89" evidence="2"/>
<dbReference type="GO" id="GO:0000225">
    <property type="term" value="F:N-acetylglucosaminylphosphatidylinositol deacetylase activity"/>
    <property type="evidence" value="ECO:0007669"/>
    <property type="project" value="UniProtKB-EC"/>
</dbReference>
<sequence>MKLSWLNQVFELISASTLQLYEDSGRFLHQFVGNQTQALILLQETWRANVLHWAILSYRRFSSTAIEALEHIIYACLVYLLVCLGIFYTTRSNSPLWRWCKLINNVRFPRQHKLDRVLLVTSHPDDECMFFGPLIYTLTHRSSCQVYVLCLSNGTITT</sequence>
<dbReference type="InterPro" id="IPR003737">
    <property type="entry name" value="GlcNAc_PI_deacetylase-related"/>
</dbReference>
<dbReference type="Gene3D" id="3.40.50.10320">
    <property type="entry name" value="LmbE-like"/>
    <property type="match status" value="1"/>
</dbReference>
<evidence type="ECO:0000313" key="5">
    <source>
        <dbReference type="EMBL" id="JAI36751.1"/>
    </source>
</evidence>
<keyword evidence="3" id="KW-0812">Transmembrane</keyword>
<name>A0A0K8VD19_BACLA</name>
<evidence type="ECO:0000256" key="1">
    <source>
        <dbReference type="ARBA" id="ARBA00006066"/>
    </source>
</evidence>
<dbReference type="UniPathway" id="UPA00196"/>
<evidence type="ECO:0000313" key="4">
    <source>
        <dbReference type="EMBL" id="JAI26057.1"/>
    </source>
</evidence>
<dbReference type="OrthoDB" id="440160at2759"/>
<dbReference type="PANTHER" id="PTHR12993:SF11">
    <property type="entry name" value="N-ACETYLGLUCOSAMINYL-PHOSPHATIDYLINOSITOL DE-N-ACETYLASE"/>
    <property type="match status" value="1"/>
</dbReference>
<dbReference type="EMBL" id="GDHF01026257">
    <property type="protein sequence ID" value="JAI26057.1"/>
    <property type="molecule type" value="Transcribed_RNA"/>
</dbReference>
<reference evidence="5" key="1">
    <citation type="submission" date="2015-06" db="EMBL/GenBank/DDBJ databases">
        <authorList>
            <person name="Hoefler B.C."/>
            <person name="Straight P.D."/>
        </authorList>
    </citation>
    <scope>NUCLEOTIDE SEQUENCE</scope>
</reference>
<keyword evidence="3" id="KW-0472">Membrane</keyword>
<dbReference type="GO" id="GO:0006506">
    <property type="term" value="P:GPI anchor biosynthetic process"/>
    <property type="evidence" value="ECO:0007669"/>
    <property type="project" value="UniProtKB-UniPathway"/>
</dbReference>
<feature type="transmembrane region" description="Helical" evidence="3">
    <location>
        <begin position="71"/>
        <end position="89"/>
    </location>
</feature>
<protein>
    <recommendedName>
        <fullName evidence="2">N-acetylglucosaminylphosphatidylinositol deacetylase</fullName>
        <ecNumber evidence="2">3.5.1.89</ecNumber>
    </recommendedName>
</protein>
<keyword evidence="3" id="KW-1133">Transmembrane helix</keyword>
<accession>A0A0K8VD19</accession>
<comment type="similarity">
    <text evidence="1">Belongs to the PIGL family.</text>
</comment>
<evidence type="ECO:0000256" key="2">
    <source>
        <dbReference type="ARBA" id="ARBA00012176"/>
    </source>
</evidence>
<organism evidence="5">
    <name type="scientific">Bactrocera latifrons</name>
    <name type="common">Malaysian fruit fly</name>
    <name type="synonym">Chaetodacus latifrons</name>
    <dbReference type="NCBI Taxonomy" id="174628"/>
    <lineage>
        <taxon>Eukaryota</taxon>
        <taxon>Metazoa</taxon>
        <taxon>Ecdysozoa</taxon>
        <taxon>Arthropoda</taxon>
        <taxon>Hexapoda</taxon>
        <taxon>Insecta</taxon>
        <taxon>Pterygota</taxon>
        <taxon>Neoptera</taxon>
        <taxon>Endopterygota</taxon>
        <taxon>Diptera</taxon>
        <taxon>Brachycera</taxon>
        <taxon>Muscomorpha</taxon>
        <taxon>Tephritoidea</taxon>
        <taxon>Tephritidae</taxon>
        <taxon>Bactrocera</taxon>
        <taxon>Bactrocera</taxon>
    </lineage>
</organism>
<dbReference type="GO" id="GO:0005783">
    <property type="term" value="C:endoplasmic reticulum"/>
    <property type="evidence" value="ECO:0007669"/>
    <property type="project" value="TreeGrafter"/>
</dbReference>
<gene>
    <name evidence="5" type="primary">SPAPB2B4.01c_0</name>
    <name evidence="4" type="synonym">SPAPB2B4.01c_1</name>
    <name evidence="4" type="ORF">c0_g1_i7</name>
    <name evidence="5" type="ORF">c0_g1_i9</name>
</gene>